<evidence type="ECO:0000313" key="2">
    <source>
        <dbReference type="EMBL" id="CAI9541987.1"/>
    </source>
</evidence>
<dbReference type="Proteomes" id="UP001162483">
    <property type="component" value="Unassembled WGS sequence"/>
</dbReference>
<sequence>SDRHRAPIAERRRRPPGGATGIGPQAGQQHRAPRRGNSASGPPAERRAPDPHMERQFSAWPSGGADAGRRPPGVERHVLGAPRRRCDRSSGPQALATAGTASSGKAVGSE</sequence>
<feature type="compositionally biased region" description="Basic and acidic residues" evidence="1">
    <location>
        <begin position="67"/>
        <end position="78"/>
    </location>
</feature>
<feature type="compositionally biased region" description="Basic and acidic residues" evidence="1">
    <location>
        <begin position="1"/>
        <end position="10"/>
    </location>
</feature>
<evidence type="ECO:0000256" key="1">
    <source>
        <dbReference type="SAM" id="MobiDB-lite"/>
    </source>
</evidence>
<proteinExistence type="predicted"/>
<organism evidence="2 3">
    <name type="scientific">Staurois parvus</name>
    <dbReference type="NCBI Taxonomy" id="386267"/>
    <lineage>
        <taxon>Eukaryota</taxon>
        <taxon>Metazoa</taxon>
        <taxon>Chordata</taxon>
        <taxon>Craniata</taxon>
        <taxon>Vertebrata</taxon>
        <taxon>Euteleostomi</taxon>
        <taxon>Amphibia</taxon>
        <taxon>Batrachia</taxon>
        <taxon>Anura</taxon>
        <taxon>Neobatrachia</taxon>
        <taxon>Ranoidea</taxon>
        <taxon>Ranidae</taxon>
        <taxon>Staurois</taxon>
    </lineage>
</organism>
<evidence type="ECO:0008006" key="4">
    <source>
        <dbReference type="Google" id="ProtNLM"/>
    </source>
</evidence>
<evidence type="ECO:0000313" key="3">
    <source>
        <dbReference type="Proteomes" id="UP001162483"/>
    </source>
</evidence>
<reference evidence="2" key="1">
    <citation type="submission" date="2023-05" db="EMBL/GenBank/DDBJ databases">
        <authorList>
            <person name="Stuckert A."/>
        </authorList>
    </citation>
    <scope>NUCLEOTIDE SEQUENCE</scope>
</reference>
<feature type="non-terminal residue" evidence="2">
    <location>
        <position position="110"/>
    </location>
</feature>
<feature type="compositionally biased region" description="Basic and acidic residues" evidence="1">
    <location>
        <begin position="44"/>
        <end position="55"/>
    </location>
</feature>
<keyword evidence="3" id="KW-1185">Reference proteome</keyword>
<comment type="caution">
    <text evidence="2">The sequence shown here is derived from an EMBL/GenBank/DDBJ whole genome shotgun (WGS) entry which is preliminary data.</text>
</comment>
<dbReference type="EMBL" id="CATNWA010002092">
    <property type="protein sequence ID" value="CAI9541987.1"/>
    <property type="molecule type" value="Genomic_DNA"/>
</dbReference>
<accession>A0ABN9B394</accession>
<gene>
    <name evidence="2" type="ORF">SPARVUS_LOCUS2015523</name>
</gene>
<feature type="region of interest" description="Disordered" evidence="1">
    <location>
        <begin position="1"/>
        <end position="110"/>
    </location>
</feature>
<feature type="non-terminal residue" evidence="2">
    <location>
        <position position="1"/>
    </location>
</feature>
<protein>
    <recommendedName>
        <fullName evidence="4">Histone 3</fullName>
    </recommendedName>
</protein>
<name>A0ABN9B394_9NEOB</name>